<evidence type="ECO:0000256" key="1">
    <source>
        <dbReference type="SAM" id="Phobius"/>
    </source>
</evidence>
<name>A0AAE3ESP0_9FLAO</name>
<reference evidence="2" key="1">
    <citation type="submission" date="2023-02" db="EMBL/GenBank/DDBJ databases">
        <title>Genome of Flavobacteriaceae gen. nov. sp. strain F89.</title>
        <authorList>
            <person name="Wang Y."/>
        </authorList>
    </citation>
    <scope>NUCLEOTIDE SEQUENCE</scope>
    <source>
        <strain evidence="2">F89</strain>
    </source>
</reference>
<gene>
    <name evidence="2" type="ORF">K8352_05720</name>
</gene>
<protein>
    <submittedName>
        <fullName evidence="2">FixH family protein</fullName>
    </submittedName>
</protein>
<keyword evidence="1" id="KW-0472">Membrane</keyword>
<dbReference type="Proteomes" id="UP001200642">
    <property type="component" value="Unassembled WGS sequence"/>
</dbReference>
<dbReference type="Pfam" id="PF05751">
    <property type="entry name" value="FixH"/>
    <property type="match status" value="1"/>
</dbReference>
<keyword evidence="3" id="KW-1185">Reference proteome</keyword>
<dbReference type="InterPro" id="IPR008620">
    <property type="entry name" value="FixH"/>
</dbReference>
<dbReference type="EMBL" id="JAIRBC010000006">
    <property type="protein sequence ID" value="MCG2460238.1"/>
    <property type="molecule type" value="Genomic_DNA"/>
</dbReference>
<dbReference type="AlphaFoldDB" id="A0AAE3ESP0"/>
<sequence>MKINWGTGIVLTFVAFITFILYFVIRMNTDRRAEVNLVTEDYYQAELGIQDEIDAEQRANNLLEKVKVQKTLKGLNIVFPKGIDNRPIEGTVTFYRPSNKRIDFELPLILSDSRMFIPDKRLVAGRWDITVFWTLNGKNYIQKKRITY</sequence>
<evidence type="ECO:0000313" key="2">
    <source>
        <dbReference type="EMBL" id="MCG2460238.1"/>
    </source>
</evidence>
<keyword evidence="1" id="KW-0812">Transmembrane</keyword>
<organism evidence="2 3">
    <name type="scientific">Cerina litoralis</name>
    <dbReference type="NCBI Taxonomy" id="2874477"/>
    <lineage>
        <taxon>Bacteria</taxon>
        <taxon>Pseudomonadati</taxon>
        <taxon>Bacteroidota</taxon>
        <taxon>Flavobacteriia</taxon>
        <taxon>Flavobacteriales</taxon>
        <taxon>Flavobacteriaceae</taxon>
        <taxon>Cerina</taxon>
    </lineage>
</organism>
<feature type="transmembrane region" description="Helical" evidence="1">
    <location>
        <begin position="6"/>
        <end position="25"/>
    </location>
</feature>
<accession>A0AAE3ESP0</accession>
<keyword evidence="1" id="KW-1133">Transmembrane helix</keyword>
<comment type="caution">
    <text evidence="2">The sequence shown here is derived from an EMBL/GenBank/DDBJ whole genome shotgun (WGS) entry which is preliminary data.</text>
</comment>
<evidence type="ECO:0000313" key="3">
    <source>
        <dbReference type="Proteomes" id="UP001200642"/>
    </source>
</evidence>
<dbReference type="RefSeq" id="WP_317901380.1">
    <property type="nucleotide sequence ID" value="NZ_JAIRBC010000006.1"/>
</dbReference>
<proteinExistence type="predicted"/>